<feature type="domain" description="Cwf19-like C-terminal" evidence="3">
    <location>
        <begin position="294"/>
        <end position="418"/>
    </location>
</feature>
<dbReference type="InterPro" id="IPR006768">
    <property type="entry name" value="Cwf19-like_C_dom-1"/>
</dbReference>
<feature type="compositionally biased region" description="Basic and acidic residues" evidence="1">
    <location>
        <begin position="269"/>
        <end position="280"/>
    </location>
</feature>
<dbReference type="InterPro" id="IPR040194">
    <property type="entry name" value="Cwf19-like"/>
</dbReference>
<evidence type="ECO:0000256" key="1">
    <source>
        <dbReference type="SAM" id="MobiDB-lite"/>
    </source>
</evidence>
<proteinExistence type="predicted"/>
<comment type="caution">
    <text evidence="4">The sequence shown here is derived from an EMBL/GenBank/DDBJ whole genome shotgun (WGS) entry which is preliminary data.</text>
</comment>
<dbReference type="EMBL" id="JARVKF010000396">
    <property type="protein sequence ID" value="KAK9417786.1"/>
    <property type="molecule type" value="Genomic_DNA"/>
</dbReference>
<feature type="region of interest" description="Disordered" evidence="1">
    <location>
        <begin position="246"/>
        <end position="294"/>
    </location>
</feature>
<reference evidence="4 5" key="1">
    <citation type="journal article" date="2024" name="J. Plant Pathol.">
        <title>Sequence and assembly of the genome of Seiridium unicorne, isolate CBS 538.82, causal agent of cypress canker disease.</title>
        <authorList>
            <person name="Scali E."/>
            <person name="Rocca G.D."/>
            <person name="Danti R."/>
            <person name="Garbelotto M."/>
            <person name="Barberini S."/>
            <person name="Baroncelli R."/>
            <person name="Emiliani G."/>
        </authorList>
    </citation>
    <scope>NUCLEOTIDE SEQUENCE [LARGE SCALE GENOMIC DNA]</scope>
    <source>
        <strain evidence="4 5">BM-138-508</strain>
    </source>
</reference>
<name>A0ABR2UTR3_9PEZI</name>
<dbReference type="PANTHER" id="PTHR12072:SF4">
    <property type="entry name" value="CWF19-LIKE PROTEIN 1"/>
    <property type="match status" value="1"/>
</dbReference>
<keyword evidence="5" id="KW-1185">Reference proteome</keyword>
<dbReference type="Proteomes" id="UP001408356">
    <property type="component" value="Unassembled WGS sequence"/>
</dbReference>
<feature type="domain" description="Cwf19-like protein C-terminal" evidence="2">
    <location>
        <begin position="470"/>
        <end position="529"/>
    </location>
</feature>
<dbReference type="SUPFAM" id="SSF54197">
    <property type="entry name" value="HIT-like"/>
    <property type="match status" value="1"/>
</dbReference>
<dbReference type="Pfam" id="PF04677">
    <property type="entry name" value="CwfJ_C_1"/>
    <property type="match status" value="1"/>
</dbReference>
<dbReference type="PANTHER" id="PTHR12072">
    <property type="entry name" value="CWF19, CELL CYCLE CONTROL PROTEIN"/>
    <property type="match status" value="1"/>
</dbReference>
<gene>
    <name evidence="4" type="ORF">SUNI508_01543</name>
</gene>
<evidence type="ECO:0000313" key="4">
    <source>
        <dbReference type="EMBL" id="KAK9417786.1"/>
    </source>
</evidence>
<evidence type="ECO:0000259" key="2">
    <source>
        <dbReference type="Pfam" id="PF04676"/>
    </source>
</evidence>
<organism evidence="4 5">
    <name type="scientific">Seiridium unicorne</name>
    <dbReference type="NCBI Taxonomy" id="138068"/>
    <lineage>
        <taxon>Eukaryota</taxon>
        <taxon>Fungi</taxon>
        <taxon>Dikarya</taxon>
        <taxon>Ascomycota</taxon>
        <taxon>Pezizomycotina</taxon>
        <taxon>Sordariomycetes</taxon>
        <taxon>Xylariomycetidae</taxon>
        <taxon>Amphisphaeriales</taxon>
        <taxon>Sporocadaceae</taxon>
        <taxon>Seiridium</taxon>
    </lineage>
</organism>
<accession>A0ABR2UTR3</accession>
<dbReference type="CDD" id="cd07380">
    <property type="entry name" value="MPP_CWF19_N"/>
    <property type="match status" value="1"/>
</dbReference>
<sequence>MAAKIIVFGSLNGKLESAFQKLATLHAKNNFSFAIVTGNLFSPDEGEDVITRLLHGDIQVPLTTYFTVGTTPLPARVIERIERDEDVCENLHYLGKRSVTKTSDGIRIVTLGGALDRSIVGGQSQEQHLPFHTASDATALRGANKADILLTSMWSAGVWSNSRVVLTPESQAAVASSQEIADLCNAVKPRYHLSFSPGDFFWEREPFFYPDAEDGNDRPVTRFISMAPFGNSAKAKAMYAFSLQTGDSSSTLPAGSTLSPFMSSRGTKRQADGHRSDPPKRSRGQHLRQPPPGPGECFFCLANPKLKDHMICSVGDHAYIASAKGPLPNSGYFSSTGVHFPGHQIIIPFAHTPTLRNIPEGEGPSTYKEMSHFREALQAMVGKQSNHQLGAVTWEINRSRNVHTHWQFMPVPIDLLRKGLVEAAFKVEAENLQYPLFEERNVDSIEDGADDFLRLWIWSDDSDAAIQGKELVMSFDDSFRFDLQFPRRVLAKLLQLEARIQWKAVEQTQEEESADAERFKEAFKPWDFTLQ</sequence>
<feature type="compositionally biased region" description="Polar residues" evidence="1">
    <location>
        <begin position="246"/>
        <end position="265"/>
    </location>
</feature>
<protein>
    <submittedName>
        <fullName evidence="4">CwfJ C-terminus 1-domain-containing protein-like protein</fullName>
    </submittedName>
</protein>
<dbReference type="InterPro" id="IPR036265">
    <property type="entry name" value="HIT-like_sf"/>
</dbReference>
<dbReference type="Pfam" id="PF04676">
    <property type="entry name" value="CwfJ_C_2"/>
    <property type="match status" value="1"/>
</dbReference>
<dbReference type="InterPro" id="IPR006767">
    <property type="entry name" value="Cwf19-like_C_dom-2"/>
</dbReference>
<evidence type="ECO:0000259" key="3">
    <source>
        <dbReference type="Pfam" id="PF04677"/>
    </source>
</evidence>
<evidence type="ECO:0000313" key="5">
    <source>
        <dbReference type="Proteomes" id="UP001408356"/>
    </source>
</evidence>